<feature type="compositionally biased region" description="Gly residues" evidence="1">
    <location>
        <begin position="284"/>
        <end position="294"/>
    </location>
</feature>
<keyword evidence="3" id="KW-0732">Signal</keyword>
<dbReference type="KEGG" id="ssck:SPSK_00118"/>
<dbReference type="VEuPathDB" id="FungiDB:SPSK_00118"/>
<dbReference type="AlphaFoldDB" id="A0A0F2M6C0"/>
<feature type="compositionally biased region" description="Low complexity" evidence="1">
    <location>
        <begin position="331"/>
        <end position="340"/>
    </location>
</feature>
<feature type="region of interest" description="Disordered" evidence="1">
    <location>
        <begin position="191"/>
        <end position="225"/>
    </location>
</feature>
<feature type="compositionally biased region" description="Pro residues" evidence="1">
    <location>
        <begin position="415"/>
        <end position="441"/>
    </location>
</feature>
<feature type="compositionally biased region" description="Basic and acidic residues" evidence="1">
    <location>
        <begin position="503"/>
        <end position="514"/>
    </location>
</feature>
<dbReference type="GeneID" id="27662375"/>
<dbReference type="OrthoDB" id="2331100at2759"/>
<gene>
    <name evidence="4" type="ORF">SPSK_00118</name>
</gene>
<dbReference type="InterPro" id="IPR052953">
    <property type="entry name" value="Ser-rich/MCO-related"/>
</dbReference>
<dbReference type="EMBL" id="AXCR01000009">
    <property type="protein sequence ID" value="KJR83731.1"/>
    <property type="molecule type" value="Genomic_DNA"/>
</dbReference>
<evidence type="ECO:0000256" key="2">
    <source>
        <dbReference type="SAM" id="Phobius"/>
    </source>
</evidence>
<keyword evidence="2" id="KW-1133">Transmembrane helix</keyword>
<evidence type="ECO:0000313" key="5">
    <source>
        <dbReference type="Proteomes" id="UP000033710"/>
    </source>
</evidence>
<feature type="signal peptide" evidence="3">
    <location>
        <begin position="1"/>
        <end position="21"/>
    </location>
</feature>
<dbReference type="InterPro" id="IPR008972">
    <property type="entry name" value="Cupredoxin"/>
</dbReference>
<evidence type="ECO:0008006" key="6">
    <source>
        <dbReference type="Google" id="ProtNLM"/>
    </source>
</evidence>
<protein>
    <recommendedName>
        <fullName evidence="6">Extracellular serine-rich protein</fullName>
    </recommendedName>
</protein>
<dbReference type="RefSeq" id="XP_016586407.1">
    <property type="nucleotide sequence ID" value="XM_016727098.1"/>
</dbReference>
<evidence type="ECO:0000313" key="4">
    <source>
        <dbReference type="EMBL" id="KJR83731.1"/>
    </source>
</evidence>
<keyword evidence="2" id="KW-0812">Transmembrane</keyword>
<organism evidence="4 5">
    <name type="scientific">Sporothrix schenckii 1099-18</name>
    <dbReference type="NCBI Taxonomy" id="1397361"/>
    <lineage>
        <taxon>Eukaryota</taxon>
        <taxon>Fungi</taxon>
        <taxon>Dikarya</taxon>
        <taxon>Ascomycota</taxon>
        <taxon>Pezizomycotina</taxon>
        <taxon>Sordariomycetes</taxon>
        <taxon>Sordariomycetidae</taxon>
        <taxon>Ophiostomatales</taxon>
        <taxon>Ophiostomataceae</taxon>
        <taxon>Sporothrix</taxon>
    </lineage>
</organism>
<proteinExistence type="predicted"/>
<feature type="region of interest" description="Disordered" evidence="1">
    <location>
        <begin position="274"/>
        <end position="345"/>
    </location>
</feature>
<dbReference type="Gene3D" id="2.60.40.420">
    <property type="entry name" value="Cupredoxins - blue copper proteins"/>
    <property type="match status" value="1"/>
</dbReference>
<dbReference type="Proteomes" id="UP000033710">
    <property type="component" value="Unassembled WGS sequence"/>
</dbReference>
<evidence type="ECO:0000256" key="1">
    <source>
        <dbReference type="SAM" id="MobiDB-lite"/>
    </source>
</evidence>
<feature type="transmembrane region" description="Helical" evidence="2">
    <location>
        <begin position="231"/>
        <end position="255"/>
    </location>
</feature>
<name>A0A0F2M6C0_SPOSC</name>
<dbReference type="CDD" id="cd00920">
    <property type="entry name" value="Cupredoxin"/>
    <property type="match status" value="1"/>
</dbReference>
<dbReference type="SUPFAM" id="SSF49503">
    <property type="entry name" value="Cupredoxins"/>
    <property type="match status" value="1"/>
</dbReference>
<keyword evidence="2" id="KW-0472">Membrane</keyword>
<evidence type="ECO:0000256" key="3">
    <source>
        <dbReference type="SAM" id="SignalP"/>
    </source>
</evidence>
<dbReference type="PANTHER" id="PTHR34883">
    <property type="entry name" value="SERINE-RICH PROTEIN, PUTATIVE-RELATED-RELATED"/>
    <property type="match status" value="1"/>
</dbReference>
<dbReference type="PANTHER" id="PTHR34883:SF8">
    <property type="entry name" value="EXTRACELLULAR SERINE-RICH PROTEIN (AFU_ORTHOLOGUE AFUA_6G00670)"/>
    <property type="match status" value="1"/>
</dbReference>
<reference evidence="4 5" key="1">
    <citation type="journal article" date="2014" name="BMC Genomics">
        <title>Comparative genomics of the major fungal agents of human and animal Sporotrichosis: Sporothrix schenckii and Sporothrix brasiliensis.</title>
        <authorList>
            <person name="Teixeira M.M."/>
            <person name="de Almeida L.G."/>
            <person name="Kubitschek-Barreira P."/>
            <person name="Alves F.L."/>
            <person name="Kioshima E.S."/>
            <person name="Abadio A.K."/>
            <person name="Fernandes L."/>
            <person name="Derengowski L.S."/>
            <person name="Ferreira K.S."/>
            <person name="Souza R.C."/>
            <person name="Ruiz J.C."/>
            <person name="de Andrade N.C."/>
            <person name="Paes H.C."/>
            <person name="Nicola A.M."/>
            <person name="Albuquerque P."/>
            <person name="Gerber A.L."/>
            <person name="Martins V.P."/>
            <person name="Peconick L.D."/>
            <person name="Neto A.V."/>
            <person name="Chaucanez C.B."/>
            <person name="Silva P.A."/>
            <person name="Cunha O.L."/>
            <person name="de Oliveira F.F."/>
            <person name="dos Santos T.C."/>
            <person name="Barros A.L."/>
            <person name="Soares M.A."/>
            <person name="de Oliveira L.M."/>
            <person name="Marini M.M."/>
            <person name="Villalobos-Duno H."/>
            <person name="Cunha M.M."/>
            <person name="de Hoog S."/>
            <person name="da Silveira J.F."/>
            <person name="Henrissat B."/>
            <person name="Nino-Vega G.A."/>
            <person name="Cisalpino P.S."/>
            <person name="Mora-Montes H.M."/>
            <person name="Almeida S.R."/>
            <person name="Stajich J.E."/>
            <person name="Lopes-Bezerra L.M."/>
            <person name="Vasconcelos A.T."/>
            <person name="Felipe M.S."/>
        </authorList>
    </citation>
    <scope>NUCLEOTIDE SEQUENCE [LARGE SCALE GENOMIC DNA]</scope>
    <source>
        <strain evidence="4 5">1099-18</strain>
    </source>
</reference>
<feature type="compositionally biased region" description="Low complexity" evidence="1">
    <location>
        <begin position="442"/>
        <end position="458"/>
    </location>
</feature>
<feature type="region of interest" description="Disordered" evidence="1">
    <location>
        <begin position="399"/>
        <end position="458"/>
    </location>
</feature>
<accession>A0A0F2M6C0</accession>
<feature type="chain" id="PRO_5002454927" description="Extracellular serine-rich protein" evidence="3">
    <location>
        <begin position="22"/>
        <end position="514"/>
    </location>
</feature>
<comment type="caution">
    <text evidence="4">The sequence shown here is derived from an EMBL/GenBank/DDBJ whole genome shotgun (WGS) entry which is preliminary data.</text>
</comment>
<reference evidence="4 5" key="2">
    <citation type="journal article" date="2015" name="Eukaryot. Cell">
        <title>Asexual propagation of a virulent clone complex in a human and feline outbreak of sporotrichosis.</title>
        <authorList>
            <person name="Teixeira Mde M."/>
            <person name="Rodrigues A.M."/>
            <person name="Tsui C.K."/>
            <person name="de Almeida L.G."/>
            <person name="Van Diepeningen A.D."/>
            <person name="van den Ende B.G."/>
            <person name="Fernandes G.F."/>
            <person name="Kano R."/>
            <person name="Hamelin R.C."/>
            <person name="Lopes-Bezerra L.M."/>
            <person name="Vasconcelos A.T."/>
            <person name="de Hoog S."/>
            <person name="de Camargo Z.P."/>
            <person name="Felipe M.S."/>
        </authorList>
    </citation>
    <scope>NUCLEOTIDE SEQUENCE [LARGE SCALE GENOMIC DNA]</scope>
    <source>
        <strain evidence="4 5">1099-18</strain>
    </source>
</reference>
<feature type="compositionally biased region" description="Gly residues" evidence="1">
    <location>
        <begin position="208"/>
        <end position="217"/>
    </location>
</feature>
<sequence>MQLLPLAFVLAGVAMAGFVHADADTGTEAGVARRATATTPTETSPSTFSPTVAPGGLSAAPSTVPTHTIAVGATGFSFTPNNLTVAVGSILEFNFYPGNHSVVRSAFKFPCIPYEDSGPNRVGFFSGYLDTNVYSPDGPKFRVRVNDTEPIFYYCSAPTSCISHGMLGVINPNATWTLQVQQEYAANTTIQLAPGDPLPSEMAPTSAGGPGATGAPGAGSSTPSSGLSSGAVAGVVIGSIAGVIALAGLGIFVFFCMRRSRSARWPQERHRRLAGHGYGNENENGGGSGSGSGSMGNALSPLSPSPGAAVGTPPGQQQHVQFHRPYPYGQSPLHHLSSYSPPLPTAGTGHAHLPIYNSMSTMATLSPLQSHPTHPTHGTMGALMAGGGSTYSTYSSVVAQQGSPSPYSDKAYYRTPPPLPAPTPPHNLPYPPHLQPQPRPHPQQQQHQQQQQQPAPVELPTSAATPVLAPYHVHDGGLRPPPPAPAIPRAESPTIGDVGQTWAKEDEATELTRM</sequence>
<feature type="region of interest" description="Disordered" evidence="1">
    <location>
        <begin position="471"/>
        <end position="514"/>
    </location>
</feature>